<sequence length="194" mass="21470">MISRVIANHPKGAEQCVSTHHDPEFHIYDPPLSPPDAEGKVKRQPCTRREGAPQPNDFAVGNQTAQPVHLVAIDACLYDSGDATRCDCALIQAEDIRFVEFSHGNFRRRSQRVEKCIPQLAATINDFYQYGIITEGTVVQAFICVGFTDEFPPQNASLDARKAQLNLLVKANVAVELYVTDQTIFTDGVVESHS</sequence>
<name>A0ABT9B9V2_9BACT</name>
<evidence type="ECO:0000313" key="3">
    <source>
        <dbReference type="Proteomes" id="UP001176429"/>
    </source>
</evidence>
<reference evidence="2" key="1">
    <citation type="submission" date="2023-07" db="EMBL/GenBank/DDBJ databases">
        <authorList>
            <person name="Kim M.K."/>
        </authorList>
    </citation>
    <scope>NUCLEOTIDE SEQUENCE</scope>
    <source>
        <strain evidence="2">ASUV-10-1</strain>
    </source>
</reference>
<gene>
    <name evidence="2" type="ORF">Q5H93_09910</name>
</gene>
<accession>A0ABT9B9V2</accession>
<evidence type="ECO:0000313" key="2">
    <source>
        <dbReference type="EMBL" id="MDO7875044.1"/>
    </source>
</evidence>
<feature type="region of interest" description="Disordered" evidence="1">
    <location>
        <begin position="29"/>
        <end position="59"/>
    </location>
</feature>
<keyword evidence="3" id="KW-1185">Reference proteome</keyword>
<dbReference type="EMBL" id="JAUQSY010000006">
    <property type="protein sequence ID" value="MDO7875044.1"/>
    <property type="molecule type" value="Genomic_DNA"/>
</dbReference>
<dbReference type="Proteomes" id="UP001176429">
    <property type="component" value="Unassembled WGS sequence"/>
</dbReference>
<dbReference type="RefSeq" id="WP_305006363.1">
    <property type="nucleotide sequence ID" value="NZ_JAUQSY010000006.1"/>
</dbReference>
<organism evidence="2 3">
    <name type="scientific">Hymenobacter aranciens</name>
    <dbReference type="NCBI Taxonomy" id="3063996"/>
    <lineage>
        <taxon>Bacteria</taxon>
        <taxon>Pseudomonadati</taxon>
        <taxon>Bacteroidota</taxon>
        <taxon>Cytophagia</taxon>
        <taxon>Cytophagales</taxon>
        <taxon>Hymenobacteraceae</taxon>
        <taxon>Hymenobacter</taxon>
    </lineage>
</organism>
<feature type="compositionally biased region" description="Basic and acidic residues" evidence="1">
    <location>
        <begin position="37"/>
        <end position="51"/>
    </location>
</feature>
<evidence type="ECO:0000256" key="1">
    <source>
        <dbReference type="SAM" id="MobiDB-lite"/>
    </source>
</evidence>
<protein>
    <submittedName>
        <fullName evidence="2">Uncharacterized protein</fullName>
    </submittedName>
</protein>
<comment type="caution">
    <text evidence="2">The sequence shown here is derived from an EMBL/GenBank/DDBJ whole genome shotgun (WGS) entry which is preliminary data.</text>
</comment>
<proteinExistence type="predicted"/>